<proteinExistence type="predicted"/>
<dbReference type="AlphaFoldDB" id="A0A5J9VW33"/>
<dbReference type="Proteomes" id="UP000324897">
    <property type="component" value="Chromosome 4"/>
</dbReference>
<sequence>MDALPVQGTVKLVFQPAEEGGAGAYYGGHRKQRLRWARRAAAVAALWWLGEEGEGAIEQTLGGRGDWGGAHLAYWAAAAHEHARPHWAAAARGRAGGGRAGGGSSAGWREGDARGANRNKELAVKLFRKQLPNTPMSYKKARA</sequence>
<organism evidence="2 3">
    <name type="scientific">Eragrostis curvula</name>
    <name type="common">weeping love grass</name>
    <dbReference type="NCBI Taxonomy" id="38414"/>
    <lineage>
        <taxon>Eukaryota</taxon>
        <taxon>Viridiplantae</taxon>
        <taxon>Streptophyta</taxon>
        <taxon>Embryophyta</taxon>
        <taxon>Tracheophyta</taxon>
        <taxon>Spermatophyta</taxon>
        <taxon>Magnoliopsida</taxon>
        <taxon>Liliopsida</taxon>
        <taxon>Poales</taxon>
        <taxon>Poaceae</taxon>
        <taxon>PACMAD clade</taxon>
        <taxon>Chloridoideae</taxon>
        <taxon>Eragrostideae</taxon>
        <taxon>Eragrostidinae</taxon>
        <taxon>Eragrostis</taxon>
    </lineage>
</organism>
<protein>
    <submittedName>
        <fullName evidence="2">Uncharacterized protein</fullName>
    </submittedName>
</protein>
<feature type="non-terminal residue" evidence="2">
    <location>
        <position position="1"/>
    </location>
</feature>
<feature type="compositionally biased region" description="Gly residues" evidence="1">
    <location>
        <begin position="94"/>
        <end position="105"/>
    </location>
</feature>
<keyword evidence="3" id="KW-1185">Reference proteome</keyword>
<evidence type="ECO:0000256" key="1">
    <source>
        <dbReference type="SAM" id="MobiDB-lite"/>
    </source>
</evidence>
<name>A0A5J9VW33_9POAL</name>
<dbReference type="Gramene" id="TVU39827">
    <property type="protein sequence ID" value="TVU39827"/>
    <property type="gene ID" value="EJB05_13267"/>
</dbReference>
<gene>
    <name evidence="2" type="ORF">EJB05_13267</name>
</gene>
<comment type="caution">
    <text evidence="2">The sequence shown here is derived from an EMBL/GenBank/DDBJ whole genome shotgun (WGS) entry which is preliminary data.</text>
</comment>
<reference evidence="2 3" key="1">
    <citation type="journal article" date="2019" name="Sci. Rep.">
        <title>A high-quality genome of Eragrostis curvula grass provides insights into Poaceae evolution and supports new strategies to enhance forage quality.</title>
        <authorList>
            <person name="Carballo J."/>
            <person name="Santos B.A.C.M."/>
            <person name="Zappacosta D."/>
            <person name="Garbus I."/>
            <person name="Selva J.P."/>
            <person name="Gallo C.A."/>
            <person name="Diaz A."/>
            <person name="Albertini E."/>
            <person name="Caccamo M."/>
            <person name="Echenique V."/>
        </authorList>
    </citation>
    <scope>NUCLEOTIDE SEQUENCE [LARGE SCALE GENOMIC DNA]</scope>
    <source>
        <strain evidence="3">cv. Victoria</strain>
        <tissue evidence="2">Leaf</tissue>
    </source>
</reference>
<evidence type="ECO:0000313" key="3">
    <source>
        <dbReference type="Proteomes" id="UP000324897"/>
    </source>
</evidence>
<feature type="region of interest" description="Disordered" evidence="1">
    <location>
        <begin position="87"/>
        <end position="116"/>
    </location>
</feature>
<accession>A0A5J9VW33</accession>
<evidence type="ECO:0000313" key="2">
    <source>
        <dbReference type="EMBL" id="TVU39827.1"/>
    </source>
</evidence>
<dbReference type="EMBL" id="RWGY01000007">
    <property type="protein sequence ID" value="TVU39827.1"/>
    <property type="molecule type" value="Genomic_DNA"/>
</dbReference>